<organism evidence="1 2">
    <name type="scientific">Cryobacterium psychrophilum</name>
    <dbReference type="NCBI Taxonomy" id="41988"/>
    <lineage>
        <taxon>Bacteria</taxon>
        <taxon>Bacillati</taxon>
        <taxon>Actinomycetota</taxon>
        <taxon>Actinomycetes</taxon>
        <taxon>Micrococcales</taxon>
        <taxon>Microbacteriaceae</taxon>
        <taxon>Cryobacterium</taxon>
    </lineage>
</organism>
<dbReference type="RefSeq" id="WP_134172707.1">
    <property type="nucleotide sequence ID" value="NZ_SODI01000001.1"/>
</dbReference>
<dbReference type="EMBL" id="SOHQ01000034">
    <property type="protein sequence ID" value="TFD76795.1"/>
    <property type="molecule type" value="Genomic_DNA"/>
</dbReference>
<dbReference type="AlphaFoldDB" id="A0A4Y8KQ27"/>
<dbReference type="GO" id="GO:0005886">
    <property type="term" value="C:plasma membrane"/>
    <property type="evidence" value="ECO:0007669"/>
    <property type="project" value="UniProtKB-SubCell"/>
</dbReference>
<evidence type="ECO:0000313" key="1">
    <source>
        <dbReference type="EMBL" id="TFD76795.1"/>
    </source>
</evidence>
<sequence length="262" mass="27459">MRSDIARIDLRLRRRSMIWFAVGLAAYAYLIVAMYPLVKSDQSLGSLTADNPTVAALLGVSGSLTSPVGWINGNLYTNFLPLMILLVTIGYGASSLAGQSEAGSLGLIATLPISRRSIVQQKALALALLALPLTLVTLACILIGRFYDLSLPIGAVVGTTFAVWLMCVDFGLAALLIGVLSGSRGLAMGLASAIAAASFLISSLAPIVDAVHSIRWMSLFYWAVGSNQLTDGPTVIAWVVLGAVAALLLVASVLLVDRMDIP</sequence>
<gene>
    <name evidence="1" type="ORF">E3T53_13085</name>
</gene>
<name>A0A4Y8KQ27_9MICO</name>
<proteinExistence type="predicted"/>
<keyword evidence="2" id="KW-1185">Reference proteome</keyword>
<comment type="caution">
    <text evidence="1">The sequence shown here is derived from an EMBL/GenBank/DDBJ whole genome shotgun (WGS) entry which is preliminary data.</text>
</comment>
<protein>
    <submittedName>
        <fullName evidence="1">ABC transporter permease</fullName>
    </submittedName>
</protein>
<accession>A0A4Y8KQ27</accession>
<reference evidence="1 2" key="1">
    <citation type="submission" date="2019-03" db="EMBL/GenBank/DDBJ databases">
        <title>Genomics of glacier-inhabiting Cryobacterium strains.</title>
        <authorList>
            <person name="Liu Q."/>
            <person name="Xin Y.-H."/>
        </authorList>
    </citation>
    <scope>NUCLEOTIDE SEQUENCE [LARGE SCALE GENOMIC DNA]</scope>
    <source>
        <strain evidence="1 2">CGMCC 1.4292</strain>
    </source>
</reference>
<dbReference type="Proteomes" id="UP000298218">
    <property type="component" value="Unassembled WGS sequence"/>
</dbReference>
<dbReference type="GO" id="GO:0140359">
    <property type="term" value="F:ABC-type transporter activity"/>
    <property type="evidence" value="ECO:0007669"/>
    <property type="project" value="InterPro"/>
</dbReference>
<evidence type="ECO:0000313" key="2">
    <source>
        <dbReference type="Proteomes" id="UP000298218"/>
    </source>
</evidence>
<dbReference type="OrthoDB" id="3686802at2"/>
<dbReference type="Pfam" id="PF12679">
    <property type="entry name" value="ABC2_membrane_2"/>
    <property type="match status" value="1"/>
</dbReference>